<evidence type="ECO:0000259" key="11">
    <source>
        <dbReference type="PROSITE" id="PS51323"/>
    </source>
</evidence>
<dbReference type="Gene3D" id="4.10.40.20">
    <property type="match status" value="1"/>
</dbReference>
<dbReference type="SMART" id="SM00214">
    <property type="entry name" value="VWC"/>
    <property type="match status" value="3"/>
</dbReference>
<evidence type="ECO:0000259" key="12">
    <source>
        <dbReference type="PROSITE" id="PS51465"/>
    </source>
</evidence>
<dbReference type="InterPro" id="IPR000867">
    <property type="entry name" value="IGFBP-like"/>
</dbReference>
<dbReference type="Pfam" id="PF00219">
    <property type="entry name" value="IGFBP"/>
    <property type="match status" value="1"/>
</dbReference>
<dbReference type="Proteomes" id="UP001159405">
    <property type="component" value="Unassembled WGS sequence"/>
</dbReference>
<feature type="domain" description="BPTI/Kunitz inhibitor" evidence="10">
    <location>
        <begin position="283"/>
        <end position="333"/>
    </location>
</feature>
<evidence type="ECO:0000259" key="9">
    <source>
        <dbReference type="PROSITE" id="PS50184"/>
    </source>
</evidence>
<feature type="compositionally biased region" description="Polar residues" evidence="7">
    <location>
        <begin position="340"/>
        <end position="350"/>
    </location>
</feature>
<evidence type="ECO:0000313" key="14">
    <source>
        <dbReference type="Proteomes" id="UP001159405"/>
    </source>
</evidence>
<dbReference type="SMART" id="SM00280">
    <property type="entry name" value="KAZAL"/>
    <property type="match status" value="1"/>
</dbReference>
<feature type="chain" id="PRO_5045079367" evidence="8">
    <location>
        <begin position="21"/>
        <end position="683"/>
    </location>
</feature>
<name>A0ABN8NEW6_9CNID</name>
<keyword evidence="14" id="KW-1185">Reference proteome</keyword>
<dbReference type="PROSITE" id="PS00280">
    <property type="entry name" value="BPTI_KUNITZ_1"/>
    <property type="match status" value="1"/>
</dbReference>
<proteinExistence type="inferred from homology"/>
<dbReference type="PRINTS" id="PR00759">
    <property type="entry name" value="BASICPTASE"/>
</dbReference>
<keyword evidence="3" id="KW-0646">Protease inhibitor</keyword>
<gene>
    <name evidence="13" type="ORF">PLOB_00012503</name>
</gene>
<protein>
    <submittedName>
        <fullName evidence="13">Uncharacterized protein</fullName>
    </submittedName>
</protein>
<evidence type="ECO:0000313" key="13">
    <source>
        <dbReference type="EMBL" id="CAH3104753.1"/>
    </source>
</evidence>
<keyword evidence="5" id="KW-1015">Disulfide bond</keyword>
<dbReference type="SMART" id="SM00121">
    <property type="entry name" value="IB"/>
    <property type="match status" value="1"/>
</dbReference>
<keyword evidence="4" id="KW-0722">Serine protease inhibitor</keyword>
<evidence type="ECO:0000256" key="7">
    <source>
        <dbReference type="SAM" id="MobiDB-lite"/>
    </source>
</evidence>
<dbReference type="Gene3D" id="6.20.200.20">
    <property type="match status" value="3"/>
</dbReference>
<dbReference type="Gene3D" id="4.10.410.10">
    <property type="entry name" value="Pancreatic trypsin inhibitor Kunitz domain"/>
    <property type="match status" value="1"/>
</dbReference>
<keyword evidence="6" id="KW-0166">Nematocyst</keyword>
<dbReference type="PROSITE" id="PS51323">
    <property type="entry name" value="IGFBP_N_2"/>
    <property type="match status" value="1"/>
</dbReference>
<evidence type="ECO:0000259" key="10">
    <source>
        <dbReference type="PROSITE" id="PS50279"/>
    </source>
</evidence>
<dbReference type="Gene3D" id="3.30.60.30">
    <property type="match status" value="1"/>
</dbReference>
<dbReference type="PANTHER" id="PTHR46439">
    <property type="entry name" value="CYSTEINE-RICH MOTOR NEURON 1 PROTEIN"/>
    <property type="match status" value="1"/>
</dbReference>
<evidence type="ECO:0000256" key="4">
    <source>
        <dbReference type="ARBA" id="ARBA00022900"/>
    </source>
</evidence>
<dbReference type="SUPFAM" id="SSF57362">
    <property type="entry name" value="BPTI-like"/>
    <property type="match status" value="1"/>
</dbReference>
<feature type="domain" description="Kazal-like" evidence="12">
    <location>
        <begin position="118"/>
        <end position="166"/>
    </location>
</feature>
<dbReference type="PROSITE" id="PS50184">
    <property type="entry name" value="VWFC_2"/>
    <property type="match status" value="3"/>
</dbReference>
<dbReference type="InterPro" id="IPR036058">
    <property type="entry name" value="Kazal_dom_sf"/>
</dbReference>
<feature type="domain" description="VWFC" evidence="9">
    <location>
        <begin position="494"/>
        <end position="555"/>
    </location>
</feature>
<feature type="domain" description="IGFBP N-terminal" evidence="11">
    <location>
        <begin position="19"/>
        <end position="94"/>
    </location>
</feature>
<dbReference type="SUPFAM" id="SSF100895">
    <property type="entry name" value="Kazal-type serine protease inhibitors"/>
    <property type="match status" value="1"/>
</dbReference>
<dbReference type="PROSITE" id="PS51465">
    <property type="entry name" value="KAZAL_2"/>
    <property type="match status" value="1"/>
</dbReference>
<dbReference type="PROSITE" id="PS50279">
    <property type="entry name" value="BPTI_KUNITZ_2"/>
    <property type="match status" value="1"/>
</dbReference>
<dbReference type="InterPro" id="IPR052624">
    <property type="entry name" value="CRIM1"/>
</dbReference>
<evidence type="ECO:0000256" key="6">
    <source>
        <dbReference type="ARBA" id="ARBA00023331"/>
    </source>
</evidence>
<dbReference type="CDD" id="cd00109">
    <property type="entry name" value="Kunitz-type"/>
    <property type="match status" value="1"/>
</dbReference>
<evidence type="ECO:0000256" key="1">
    <source>
        <dbReference type="ARBA" id="ARBA00004532"/>
    </source>
</evidence>
<dbReference type="Pfam" id="PF00014">
    <property type="entry name" value="Kunitz_BPTI"/>
    <property type="match status" value="1"/>
</dbReference>
<dbReference type="InterPro" id="IPR002223">
    <property type="entry name" value="Kunitz_BPTI"/>
</dbReference>
<dbReference type="InterPro" id="IPR020901">
    <property type="entry name" value="Prtase_inh_Kunz-CS"/>
</dbReference>
<dbReference type="InterPro" id="IPR009030">
    <property type="entry name" value="Growth_fac_rcpt_cys_sf"/>
</dbReference>
<sequence length="683" mass="75394">MKTRLLVLGSFLLAFPLVASLSCVRPCSKVRCSTPVGCRGGTVKSVCGCCTVCAKMEGERCGGQWETEGRCDSGLKCVVRGGRLKSGTGQCEPAVCKEKKCGFREVCTVGKDGFPYCSCSHNCSSYMRNPVCGYSNGKQYDNKCELHKEECTMGQVIGVMQGPCKKCLYRDRAFLFGETRKGRHPCEKCNCFHGEWRCRRTSQCGPQKPRSCTVTLNSLGRNVQSDCPKGYWCKVQIPGIPEAGIPEVAMCVPGQPTGDRAIFTTTVSTEATRLRGPKIPARCMEPPSVGPCKAAFPRWYYNKSKKKCQEFLYGGCDGNANNFNTKAACKDLCIPRNRSSKQVVERTTPSPVEKTKTPVSTLPPTTSGSSLPSSTSEAKKKKDETQAVVPPAKKSHIAKCHDSASNKFYGEGDTWEPNDCTVCVCRNGTQECLATVCRHPECKEPIYIKGQCCPVCPLVDPTSTDHNEADLIKAFAGNKLDTVLVSINHGRQRDVCQDIRSGQYYLVGQSWQLDQCTTCYCGKSGKAACALQMCERDPQCKDLLIDNSNCCPKCRDENVVKSTSKCYDTVTKKYYREAELWQRDECTSCYCGDDRKPVCTVTSCPPVYCEAPMKIEQRCCPVCPVKVEQVSATTETGTAQGTGACLDSMEDRTRDVHSRKKQEKKTFIEKCIDKLFDLCRVQF</sequence>
<feature type="domain" description="VWFC" evidence="9">
    <location>
        <begin position="398"/>
        <end position="457"/>
    </location>
</feature>
<organism evidence="13 14">
    <name type="scientific">Porites lobata</name>
    <dbReference type="NCBI Taxonomy" id="104759"/>
    <lineage>
        <taxon>Eukaryota</taxon>
        <taxon>Metazoa</taxon>
        <taxon>Cnidaria</taxon>
        <taxon>Anthozoa</taxon>
        <taxon>Hexacorallia</taxon>
        <taxon>Scleractinia</taxon>
        <taxon>Fungiina</taxon>
        <taxon>Poritidae</taxon>
        <taxon>Porites</taxon>
    </lineage>
</organism>
<dbReference type="SUPFAM" id="SSF57603">
    <property type="entry name" value="FnI-like domain"/>
    <property type="match status" value="3"/>
</dbReference>
<evidence type="ECO:0000256" key="5">
    <source>
        <dbReference type="ARBA" id="ARBA00023157"/>
    </source>
</evidence>
<dbReference type="InterPro" id="IPR001007">
    <property type="entry name" value="VWF_dom"/>
</dbReference>
<evidence type="ECO:0000256" key="8">
    <source>
        <dbReference type="SAM" id="SignalP"/>
    </source>
</evidence>
<dbReference type="EMBL" id="CALNXK010000017">
    <property type="protein sequence ID" value="CAH3104753.1"/>
    <property type="molecule type" value="Genomic_DNA"/>
</dbReference>
<dbReference type="PANTHER" id="PTHR46439:SF1">
    <property type="entry name" value="CYSTEINE-RICH MOTOR NEURON 1 PROTEIN"/>
    <property type="match status" value="1"/>
</dbReference>
<dbReference type="Pfam" id="PF23334">
    <property type="entry name" value="VWC2L_2nd"/>
    <property type="match status" value="3"/>
</dbReference>
<reference evidence="13 14" key="1">
    <citation type="submission" date="2022-05" db="EMBL/GenBank/DDBJ databases">
        <authorList>
            <consortium name="Genoscope - CEA"/>
            <person name="William W."/>
        </authorList>
    </citation>
    <scope>NUCLEOTIDE SEQUENCE [LARGE SCALE GENOMIC DNA]</scope>
</reference>
<dbReference type="SUPFAM" id="SSF57184">
    <property type="entry name" value="Growth factor receptor domain"/>
    <property type="match status" value="1"/>
</dbReference>
<dbReference type="PROSITE" id="PS01208">
    <property type="entry name" value="VWFC_1"/>
    <property type="match status" value="3"/>
</dbReference>
<comment type="caution">
    <text evidence="13">The sequence shown here is derived from an EMBL/GenBank/DDBJ whole genome shotgun (WGS) entry which is preliminary data.</text>
</comment>
<keyword evidence="8" id="KW-0732">Signal</keyword>
<dbReference type="CDD" id="cd00104">
    <property type="entry name" value="KAZAL_FS"/>
    <property type="match status" value="1"/>
</dbReference>
<evidence type="ECO:0000256" key="2">
    <source>
        <dbReference type="ARBA" id="ARBA00007226"/>
    </source>
</evidence>
<feature type="signal peptide" evidence="8">
    <location>
        <begin position="1"/>
        <end position="20"/>
    </location>
</feature>
<feature type="region of interest" description="Disordered" evidence="7">
    <location>
        <begin position="340"/>
        <end position="388"/>
    </location>
</feature>
<comment type="subcellular location">
    <subcellularLocation>
        <location evidence="1">Nematocyst</location>
    </subcellularLocation>
</comment>
<comment type="similarity">
    <text evidence="2">Belongs to the venom Kunitz-type family. Sea anemone type 2 potassium channel toxin subfamily.</text>
</comment>
<dbReference type="SMART" id="SM00131">
    <property type="entry name" value="KU"/>
    <property type="match status" value="1"/>
</dbReference>
<dbReference type="InterPro" id="IPR002350">
    <property type="entry name" value="Kazal_dom"/>
</dbReference>
<dbReference type="PROSITE" id="PS51257">
    <property type="entry name" value="PROKAR_LIPOPROTEIN"/>
    <property type="match status" value="1"/>
</dbReference>
<evidence type="ECO:0000256" key="3">
    <source>
        <dbReference type="ARBA" id="ARBA00022690"/>
    </source>
</evidence>
<feature type="domain" description="VWFC" evidence="9">
    <location>
        <begin position="564"/>
        <end position="624"/>
    </location>
</feature>
<feature type="compositionally biased region" description="Low complexity" evidence="7">
    <location>
        <begin position="357"/>
        <end position="376"/>
    </location>
</feature>
<accession>A0ABN8NEW6</accession>
<dbReference type="InterPro" id="IPR036880">
    <property type="entry name" value="Kunitz_BPTI_sf"/>
</dbReference>